<dbReference type="Gene3D" id="1.10.10.10">
    <property type="entry name" value="Winged helix-like DNA-binding domain superfamily/Winged helix DNA-binding domain"/>
    <property type="match status" value="1"/>
</dbReference>
<dbReference type="Proteomes" id="UP000236449">
    <property type="component" value="Unassembled WGS sequence"/>
</dbReference>
<dbReference type="EMBL" id="POSK01000011">
    <property type="protein sequence ID" value="PNI03442.1"/>
    <property type="molecule type" value="Genomic_DNA"/>
</dbReference>
<evidence type="ECO:0000256" key="1">
    <source>
        <dbReference type="ARBA" id="ARBA00010641"/>
    </source>
</evidence>
<keyword evidence="3" id="KW-0731">Sigma factor</keyword>
<evidence type="ECO:0000313" key="11">
    <source>
        <dbReference type="Proteomes" id="UP000248729"/>
    </source>
</evidence>
<dbReference type="InterPro" id="IPR007627">
    <property type="entry name" value="RNA_pol_sigma70_r2"/>
</dbReference>
<accession>A0A2J8HYU3</accession>
<dbReference type="Pfam" id="PF04542">
    <property type="entry name" value="Sigma70_r2"/>
    <property type="match status" value="1"/>
</dbReference>
<evidence type="ECO:0000313" key="8">
    <source>
        <dbReference type="EMBL" id="PNI03442.1"/>
    </source>
</evidence>
<dbReference type="InterPro" id="IPR013324">
    <property type="entry name" value="RNA_pol_sigma_r3/r4-like"/>
</dbReference>
<comment type="similarity">
    <text evidence="1">Belongs to the sigma-70 factor family. ECF subfamily.</text>
</comment>
<evidence type="ECO:0000256" key="4">
    <source>
        <dbReference type="ARBA" id="ARBA00023125"/>
    </source>
</evidence>
<dbReference type="AlphaFoldDB" id="A0A2J8HYU3"/>
<dbReference type="Proteomes" id="UP000248729">
    <property type="component" value="Unassembled WGS sequence"/>
</dbReference>
<comment type="caution">
    <text evidence="8">The sequence shown here is derived from an EMBL/GenBank/DDBJ whole genome shotgun (WGS) entry which is preliminary data.</text>
</comment>
<dbReference type="InterPro" id="IPR039425">
    <property type="entry name" value="RNA_pol_sigma-70-like"/>
</dbReference>
<reference evidence="8 10" key="1">
    <citation type="submission" date="2018-01" db="EMBL/GenBank/DDBJ databases">
        <title>Draft genome sequences of six Vibrio diazotrophicus strains isolated from deep-sea sediments of the Baltic Sea.</title>
        <authorList>
            <person name="Castillo D."/>
            <person name="Vandieken V."/>
            <person name="Chiang O."/>
            <person name="Middelboe M."/>
        </authorList>
    </citation>
    <scope>NUCLEOTIDE SEQUENCE [LARGE SCALE GENOMIC DNA]</scope>
    <source>
        <strain evidence="8 10">60.27F</strain>
    </source>
</reference>
<dbReference type="GO" id="GO:0006352">
    <property type="term" value="P:DNA-templated transcription initiation"/>
    <property type="evidence" value="ECO:0007669"/>
    <property type="project" value="InterPro"/>
</dbReference>
<sequence length="187" mass="21832">MNSTQHSPVPCLLDTWATNETALYRWLTQHCSCQDLAYDLLQETFLRALQRERAFCDIENQKAWLFTVAKNLLIDEWRKSGRLEPIPENNDLYTLDYRAEREPIDSLAQCLPKALACLSEEDRSVIEFCDLQGHSQQEFAKLHHLTLTAVKSRIQRARPKLRAQLKVNCHITFDEQHKVCCFTPKRS</sequence>
<evidence type="ECO:0000259" key="7">
    <source>
        <dbReference type="Pfam" id="PF08281"/>
    </source>
</evidence>
<evidence type="ECO:0000259" key="6">
    <source>
        <dbReference type="Pfam" id="PF04542"/>
    </source>
</evidence>
<dbReference type="Pfam" id="PF08281">
    <property type="entry name" value="Sigma70_r4_2"/>
    <property type="match status" value="1"/>
</dbReference>
<protein>
    <submittedName>
        <fullName evidence="9">RNA polymerase sigma (SigZ) subunit</fullName>
    </submittedName>
    <submittedName>
        <fullName evidence="8">RNA polymerase subunit sigma-70</fullName>
    </submittedName>
</protein>
<dbReference type="Gene3D" id="1.10.1740.10">
    <property type="match status" value="1"/>
</dbReference>
<proteinExistence type="inferred from homology"/>
<dbReference type="PANTHER" id="PTHR43133">
    <property type="entry name" value="RNA POLYMERASE ECF-TYPE SIGMA FACTO"/>
    <property type="match status" value="1"/>
</dbReference>
<evidence type="ECO:0000313" key="10">
    <source>
        <dbReference type="Proteomes" id="UP000236449"/>
    </source>
</evidence>
<dbReference type="OrthoDB" id="9797134at2"/>
<dbReference type="NCBIfam" id="TIGR02937">
    <property type="entry name" value="sigma70-ECF"/>
    <property type="match status" value="1"/>
</dbReference>
<dbReference type="GO" id="GO:0016987">
    <property type="term" value="F:sigma factor activity"/>
    <property type="evidence" value="ECO:0007669"/>
    <property type="project" value="UniProtKB-KW"/>
</dbReference>
<keyword evidence="4" id="KW-0238">DNA-binding</keyword>
<dbReference type="InterPro" id="IPR013325">
    <property type="entry name" value="RNA_pol_sigma_r2"/>
</dbReference>
<feature type="domain" description="RNA polymerase sigma-70 region 2" evidence="6">
    <location>
        <begin position="19"/>
        <end position="82"/>
    </location>
</feature>
<feature type="domain" description="RNA polymerase sigma factor 70 region 4 type 2" evidence="7">
    <location>
        <begin position="109"/>
        <end position="161"/>
    </location>
</feature>
<name>A0A2J8HYU3_VIBDI</name>
<evidence type="ECO:0000313" key="9">
    <source>
        <dbReference type="EMBL" id="RAS60976.1"/>
    </source>
</evidence>
<dbReference type="InterPro" id="IPR036388">
    <property type="entry name" value="WH-like_DNA-bd_sf"/>
</dbReference>
<dbReference type="GO" id="GO:0003677">
    <property type="term" value="F:DNA binding"/>
    <property type="evidence" value="ECO:0007669"/>
    <property type="project" value="UniProtKB-KW"/>
</dbReference>
<evidence type="ECO:0000256" key="2">
    <source>
        <dbReference type="ARBA" id="ARBA00023015"/>
    </source>
</evidence>
<dbReference type="PANTHER" id="PTHR43133:SF8">
    <property type="entry name" value="RNA POLYMERASE SIGMA FACTOR HI_1459-RELATED"/>
    <property type="match status" value="1"/>
</dbReference>
<evidence type="ECO:0000256" key="5">
    <source>
        <dbReference type="ARBA" id="ARBA00023163"/>
    </source>
</evidence>
<dbReference type="InterPro" id="IPR014284">
    <property type="entry name" value="RNA_pol_sigma-70_dom"/>
</dbReference>
<reference evidence="9 11" key="2">
    <citation type="submission" date="2018-06" db="EMBL/GenBank/DDBJ databases">
        <title>Freshwater and sediment microbial communities from various areas in North America, analyzing microbe dynamics in response to fracking.</title>
        <authorList>
            <person name="Lamendella R."/>
        </authorList>
    </citation>
    <scope>NUCLEOTIDE SEQUENCE [LARGE SCALE GENOMIC DNA]</scope>
    <source>
        <strain evidence="9 11">99A</strain>
    </source>
</reference>
<dbReference type="SUPFAM" id="SSF88659">
    <property type="entry name" value="Sigma3 and sigma4 domains of RNA polymerase sigma factors"/>
    <property type="match status" value="1"/>
</dbReference>
<evidence type="ECO:0000256" key="3">
    <source>
        <dbReference type="ARBA" id="ARBA00023082"/>
    </source>
</evidence>
<dbReference type="InterPro" id="IPR013249">
    <property type="entry name" value="RNA_pol_sigma70_r4_t2"/>
</dbReference>
<keyword evidence="5" id="KW-0804">Transcription</keyword>
<dbReference type="SUPFAM" id="SSF88946">
    <property type="entry name" value="Sigma2 domain of RNA polymerase sigma factors"/>
    <property type="match status" value="1"/>
</dbReference>
<keyword evidence="2" id="KW-0805">Transcription regulation</keyword>
<dbReference type="EMBL" id="QLTR01000019">
    <property type="protein sequence ID" value="RAS60976.1"/>
    <property type="molecule type" value="Genomic_DNA"/>
</dbReference>
<dbReference type="CDD" id="cd06171">
    <property type="entry name" value="Sigma70_r4"/>
    <property type="match status" value="1"/>
</dbReference>
<dbReference type="RefSeq" id="WP_102966795.1">
    <property type="nucleotide sequence ID" value="NZ_POSK01000011.1"/>
</dbReference>
<organism evidence="8 10">
    <name type="scientific">Vibrio diazotrophicus</name>
    <dbReference type="NCBI Taxonomy" id="685"/>
    <lineage>
        <taxon>Bacteria</taxon>
        <taxon>Pseudomonadati</taxon>
        <taxon>Pseudomonadota</taxon>
        <taxon>Gammaproteobacteria</taxon>
        <taxon>Vibrionales</taxon>
        <taxon>Vibrionaceae</taxon>
        <taxon>Vibrio</taxon>
    </lineage>
</organism>
<gene>
    <name evidence="8" type="ORF">C1N32_16445</name>
    <name evidence="9" type="ORF">DET48_1195</name>
</gene>